<name>A6JAD8_RAT</name>
<protein>
    <submittedName>
        <fullName evidence="1">RCG53788</fullName>
    </submittedName>
</protein>
<evidence type="ECO:0000313" key="2">
    <source>
        <dbReference type="Proteomes" id="UP000234681"/>
    </source>
</evidence>
<dbReference type="AlphaFoldDB" id="A6JAD8"/>
<reference evidence="1 2" key="1">
    <citation type="submission" date="2005-09" db="EMBL/GenBank/DDBJ databases">
        <authorList>
            <person name="Mural R.J."/>
            <person name="Li P.W."/>
            <person name="Adams M.D."/>
            <person name="Amanatides P.G."/>
            <person name="Baden-Tillson H."/>
            <person name="Barnstead M."/>
            <person name="Chin S.H."/>
            <person name="Dew I."/>
            <person name="Evans C.A."/>
            <person name="Ferriera S."/>
            <person name="Flanigan M."/>
            <person name="Fosler C."/>
            <person name="Glodek A."/>
            <person name="Gu Z."/>
            <person name="Holt R.A."/>
            <person name="Jennings D."/>
            <person name="Kraft C.L."/>
            <person name="Lu F."/>
            <person name="Nguyen T."/>
            <person name="Nusskern D.R."/>
            <person name="Pfannkoch C.M."/>
            <person name="Sitter C."/>
            <person name="Sutton G.G."/>
            <person name="Venter J.C."/>
            <person name="Wang Z."/>
            <person name="Woodage T."/>
            <person name="Zheng X.H."/>
            <person name="Zhong F."/>
        </authorList>
    </citation>
    <scope>NUCLEOTIDE SEQUENCE [LARGE SCALE GENOMIC DNA]</scope>
    <source>
        <strain>BN</strain>
        <strain evidence="2">Sprague-Dawley</strain>
    </source>
</reference>
<accession>A6JAD8</accession>
<dbReference type="EMBL" id="CH473979">
    <property type="protein sequence ID" value="EDM07596.1"/>
    <property type="molecule type" value="Genomic_DNA"/>
</dbReference>
<sequence>MVQSEGPWLRILALVEKAGPREQERQEDLGLQASLGYSVRPFLQNKQTQGSCSKHL</sequence>
<organism evidence="1 2">
    <name type="scientific">Rattus norvegicus</name>
    <name type="common">Rat</name>
    <dbReference type="NCBI Taxonomy" id="10116"/>
    <lineage>
        <taxon>Eukaryota</taxon>
        <taxon>Metazoa</taxon>
        <taxon>Chordata</taxon>
        <taxon>Craniata</taxon>
        <taxon>Vertebrata</taxon>
        <taxon>Euteleostomi</taxon>
        <taxon>Mammalia</taxon>
        <taxon>Eutheria</taxon>
        <taxon>Euarchontoglires</taxon>
        <taxon>Glires</taxon>
        <taxon>Rodentia</taxon>
        <taxon>Myomorpha</taxon>
        <taxon>Muroidea</taxon>
        <taxon>Muridae</taxon>
        <taxon>Murinae</taxon>
        <taxon>Rattus</taxon>
    </lineage>
</organism>
<dbReference type="Proteomes" id="UP000234681">
    <property type="component" value="Chromosome 1"/>
</dbReference>
<gene>
    <name evidence="1" type="ORF">rCG_53788</name>
</gene>
<proteinExistence type="predicted"/>
<evidence type="ECO:0000313" key="1">
    <source>
        <dbReference type="EMBL" id="EDM07596.1"/>
    </source>
</evidence>